<keyword evidence="1" id="KW-0812">Transmembrane</keyword>
<name>H1Y1N2_9SPHI</name>
<dbReference type="STRING" id="714943.Mucpa_0498"/>
<feature type="transmembrane region" description="Helical" evidence="1">
    <location>
        <begin position="239"/>
        <end position="259"/>
    </location>
</feature>
<evidence type="ECO:0000313" key="4">
    <source>
        <dbReference type="Proteomes" id="UP000002774"/>
    </source>
</evidence>
<keyword evidence="4" id="KW-1185">Reference proteome</keyword>
<dbReference type="OrthoDB" id="1100563at2"/>
<reference evidence="3" key="1">
    <citation type="submission" date="2011-09" db="EMBL/GenBank/DDBJ databases">
        <title>The permanent draft genome of Mucilaginibacter paludis DSM 18603.</title>
        <authorList>
            <consortium name="US DOE Joint Genome Institute (JGI-PGF)"/>
            <person name="Lucas S."/>
            <person name="Han J."/>
            <person name="Lapidus A."/>
            <person name="Bruce D."/>
            <person name="Goodwin L."/>
            <person name="Pitluck S."/>
            <person name="Peters L."/>
            <person name="Kyrpides N."/>
            <person name="Mavromatis K."/>
            <person name="Ivanova N."/>
            <person name="Mikhailova N."/>
            <person name="Held B."/>
            <person name="Detter J.C."/>
            <person name="Tapia R."/>
            <person name="Han C."/>
            <person name="Land M."/>
            <person name="Hauser L."/>
            <person name="Markowitz V."/>
            <person name="Cheng J.-F."/>
            <person name="Hugenholtz P."/>
            <person name="Woyke T."/>
            <person name="Wu D."/>
            <person name="Tindall B."/>
            <person name="Brambilla E."/>
            <person name="Klenk H.-P."/>
            <person name="Eisen J.A."/>
        </authorList>
    </citation>
    <scope>NUCLEOTIDE SEQUENCE [LARGE SCALE GENOMIC DNA]</scope>
    <source>
        <strain evidence="3">DSM 18603</strain>
    </source>
</reference>
<feature type="transmembrane region" description="Helical" evidence="1">
    <location>
        <begin position="158"/>
        <end position="176"/>
    </location>
</feature>
<organism evidence="3 4">
    <name type="scientific">Mucilaginibacter paludis DSM 18603</name>
    <dbReference type="NCBI Taxonomy" id="714943"/>
    <lineage>
        <taxon>Bacteria</taxon>
        <taxon>Pseudomonadati</taxon>
        <taxon>Bacteroidota</taxon>
        <taxon>Sphingobacteriia</taxon>
        <taxon>Sphingobacteriales</taxon>
        <taxon>Sphingobacteriaceae</taxon>
        <taxon>Mucilaginibacter</taxon>
    </lineage>
</organism>
<proteinExistence type="predicted"/>
<dbReference type="EMBL" id="CM001403">
    <property type="protein sequence ID" value="EHQ24691.1"/>
    <property type="molecule type" value="Genomic_DNA"/>
</dbReference>
<dbReference type="HOGENOM" id="CLU_037935_1_0_10"/>
<feature type="domain" description="Thioredoxin-like fold" evidence="2">
    <location>
        <begin position="363"/>
        <end position="503"/>
    </location>
</feature>
<feature type="transmembrane region" description="Helical" evidence="1">
    <location>
        <begin position="212"/>
        <end position="233"/>
    </location>
</feature>
<gene>
    <name evidence="3" type="ORF">Mucpa_0498</name>
</gene>
<dbReference type="AlphaFoldDB" id="H1Y1N2"/>
<dbReference type="InterPro" id="IPR012336">
    <property type="entry name" value="Thioredoxin-like_fold"/>
</dbReference>
<dbReference type="InterPro" id="IPR038354">
    <property type="entry name" value="VKOR_sf"/>
</dbReference>
<dbReference type="eggNOG" id="COG1651">
    <property type="taxonomic scope" value="Bacteria"/>
</dbReference>
<dbReference type="Pfam" id="PF13462">
    <property type="entry name" value="Thioredoxin_4"/>
    <property type="match status" value="1"/>
</dbReference>
<evidence type="ECO:0000256" key="1">
    <source>
        <dbReference type="SAM" id="Phobius"/>
    </source>
</evidence>
<keyword evidence="1" id="KW-1133">Transmembrane helix</keyword>
<evidence type="ECO:0000313" key="3">
    <source>
        <dbReference type="EMBL" id="EHQ24691.1"/>
    </source>
</evidence>
<keyword evidence="1" id="KW-0472">Membrane</keyword>
<dbReference type="SUPFAM" id="SSF52833">
    <property type="entry name" value="Thioredoxin-like"/>
    <property type="match status" value="1"/>
</dbReference>
<dbReference type="Gene3D" id="1.20.1440.130">
    <property type="entry name" value="VKOR domain"/>
    <property type="match status" value="1"/>
</dbReference>
<feature type="transmembrane region" description="Helical" evidence="1">
    <location>
        <begin position="298"/>
        <end position="319"/>
    </location>
</feature>
<feature type="transmembrane region" description="Helical" evidence="1">
    <location>
        <begin position="133"/>
        <end position="152"/>
    </location>
</feature>
<accession>H1Y1N2</accession>
<evidence type="ECO:0000259" key="2">
    <source>
        <dbReference type="Pfam" id="PF13462"/>
    </source>
</evidence>
<sequence length="520" mass="60225">MQFWKTVYLFMKSNDFNLPLRIVKGHMLSHPEYPNASSMMDLFSLFNVKYTFLKIDKNSLHNIKYPFLGHTIRKNVSDFEIVKTKIQLINNLNEFYESWDGIMITIEKQDHALSTQLKIFEQEENTIKLRNKFFTGGMVVMVLYILSLHFNFYSTTFFLLNVIGLVLCIMLLLSEFDVDSLALEKFCNSKVGQSCLKFNNDYSPKLLMDLGLADFGLVYFACLCLWALILMSVGMTSPILTSILPFCGISIPVVLYSIIAQKFKIKMWCRICLCIDAILLLNTFIGLITFDVKAIENGLVVSMPVLLLSLLISSSWIYIKKILLNGIIEQNKSIELLKRQYNPRYFFNYLSCQKFVDTAPVKGDLLVGSPLAKTKILIVTNPHCQYCSELHEAIEGVLENYPDDIFLTIRFSVENDESSLNYRATQQILQAYILRPSQLKIILSTWFKLMNTDKFKKYFQLTDELQDYTIIKSHSEWCNINRINRTPSLIINGYLIPKEYDLKQLCFFMPILIRNQSNAD</sequence>
<dbReference type="InterPro" id="IPR036249">
    <property type="entry name" value="Thioredoxin-like_sf"/>
</dbReference>
<feature type="transmembrane region" description="Helical" evidence="1">
    <location>
        <begin position="271"/>
        <end position="292"/>
    </location>
</feature>
<protein>
    <recommendedName>
        <fullName evidence="2">Thioredoxin-like fold domain-containing protein</fullName>
    </recommendedName>
</protein>
<dbReference type="Proteomes" id="UP000002774">
    <property type="component" value="Chromosome"/>
</dbReference>
<dbReference type="CDD" id="cd12921">
    <property type="entry name" value="VKOR_4"/>
    <property type="match status" value="1"/>
</dbReference>
<dbReference type="Gene3D" id="3.40.30.10">
    <property type="entry name" value="Glutaredoxin"/>
    <property type="match status" value="1"/>
</dbReference>